<dbReference type="Pfam" id="PF12833">
    <property type="entry name" value="HTH_18"/>
    <property type="match status" value="1"/>
</dbReference>
<dbReference type="InterPro" id="IPR018062">
    <property type="entry name" value="HTH_AraC-typ_CS"/>
</dbReference>
<dbReference type="GO" id="GO:0003700">
    <property type="term" value="F:DNA-binding transcription factor activity"/>
    <property type="evidence" value="ECO:0007669"/>
    <property type="project" value="InterPro"/>
</dbReference>
<dbReference type="InterPro" id="IPR018060">
    <property type="entry name" value="HTH_AraC"/>
</dbReference>
<feature type="domain" description="HTH araC/xylS-type" evidence="4">
    <location>
        <begin position="189"/>
        <end position="287"/>
    </location>
</feature>
<evidence type="ECO:0000256" key="1">
    <source>
        <dbReference type="ARBA" id="ARBA00023015"/>
    </source>
</evidence>
<organism evidence="5 6">
    <name type="scientific">Mucilaginibacter pineti</name>
    <dbReference type="NCBI Taxonomy" id="1391627"/>
    <lineage>
        <taxon>Bacteria</taxon>
        <taxon>Pseudomonadati</taxon>
        <taxon>Bacteroidota</taxon>
        <taxon>Sphingobacteriia</taxon>
        <taxon>Sphingobacteriales</taxon>
        <taxon>Sphingobacteriaceae</taxon>
        <taxon>Mucilaginibacter</taxon>
    </lineage>
</organism>
<evidence type="ECO:0000259" key="4">
    <source>
        <dbReference type="PROSITE" id="PS01124"/>
    </source>
</evidence>
<protein>
    <submittedName>
        <fullName evidence="5">Helix-turn-helix domain-containing protein</fullName>
    </submittedName>
</protein>
<dbReference type="PROSITE" id="PS01124">
    <property type="entry name" value="HTH_ARAC_FAMILY_2"/>
    <property type="match status" value="1"/>
</dbReference>
<dbReference type="PRINTS" id="PR00032">
    <property type="entry name" value="HTHARAC"/>
</dbReference>
<dbReference type="PANTHER" id="PTHR43280:SF28">
    <property type="entry name" value="HTH-TYPE TRANSCRIPTIONAL ACTIVATOR RHAS"/>
    <property type="match status" value="1"/>
</dbReference>
<keyword evidence="6" id="KW-1185">Reference proteome</keyword>
<dbReference type="Gene3D" id="1.10.10.60">
    <property type="entry name" value="Homeodomain-like"/>
    <property type="match status" value="2"/>
</dbReference>
<evidence type="ECO:0000313" key="5">
    <source>
        <dbReference type="EMBL" id="SDD83258.1"/>
    </source>
</evidence>
<evidence type="ECO:0000256" key="2">
    <source>
        <dbReference type="ARBA" id="ARBA00023125"/>
    </source>
</evidence>
<dbReference type="EMBL" id="FNAI01000002">
    <property type="protein sequence ID" value="SDD83258.1"/>
    <property type="molecule type" value="Genomic_DNA"/>
</dbReference>
<keyword evidence="3" id="KW-0804">Transcription</keyword>
<dbReference type="SMART" id="SM00342">
    <property type="entry name" value="HTH_ARAC"/>
    <property type="match status" value="1"/>
</dbReference>
<dbReference type="InterPro" id="IPR009057">
    <property type="entry name" value="Homeodomain-like_sf"/>
</dbReference>
<dbReference type="Proteomes" id="UP000199072">
    <property type="component" value="Unassembled WGS sequence"/>
</dbReference>
<sequence>MNKSILRSTFALLNTDYVQLNKTWNYKNVTSTFYRLYYIDGGEGKLYNTNSTVKLEEGFLYLIPSFTTCSYYCDNYLSQYYITFAEQSADGASLFSSNRRLLSIKATDDVIVCVKKILQLNPNRTLKASYNPKVYEKRPILKGFDELNELMPASAYMETCGLLLQLISRFMVSGIFLTEDKGVINSKISDAINYIQTNLQQTITVTDLATRANHNADYFSRLFYESTGERPLTYIQSKRIERAQLLLTTTNLPFYDIATETGFENLSYFSRIFKNITGQTPSSYKKNSLLI</sequence>
<proteinExistence type="predicted"/>
<dbReference type="STRING" id="1391627.SAMN05216464_102714"/>
<evidence type="ECO:0000313" key="6">
    <source>
        <dbReference type="Proteomes" id="UP000199072"/>
    </source>
</evidence>
<keyword evidence="2" id="KW-0238">DNA-binding</keyword>
<dbReference type="SUPFAM" id="SSF46689">
    <property type="entry name" value="Homeodomain-like"/>
    <property type="match status" value="2"/>
</dbReference>
<accession>A0A1G6XYK9</accession>
<dbReference type="OrthoDB" id="1007602at2"/>
<gene>
    <name evidence="5" type="ORF">SAMN05216464_102714</name>
</gene>
<dbReference type="InterPro" id="IPR020449">
    <property type="entry name" value="Tscrpt_reg_AraC-type_HTH"/>
</dbReference>
<evidence type="ECO:0000256" key="3">
    <source>
        <dbReference type="ARBA" id="ARBA00023163"/>
    </source>
</evidence>
<keyword evidence="1" id="KW-0805">Transcription regulation</keyword>
<reference evidence="5 6" key="1">
    <citation type="submission" date="2016-10" db="EMBL/GenBank/DDBJ databases">
        <authorList>
            <person name="de Groot N.N."/>
        </authorList>
    </citation>
    <scope>NUCLEOTIDE SEQUENCE [LARGE SCALE GENOMIC DNA]</scope>
    <source>
        <strain evidence="5 6">47C3B</strain>
    </source>
</reference>
<dbReference type="RefSeq" id="WP_091147245.1">
    <property type="nucleotide sequence ID" value="NZ_FNAI01000002.1"/>
</dbReference>
<dbReference type="GO" id="GO:0043565">
    <property type="term" value="F:sequence-specific DNA binding"/>
    <property type="evidence" value="ECO:0007669"/>
    <property type="project" value="InterPro"/>
</dbReference>
<name>A0A1G6XYK9_9SPHI</name>
<dbReference type="PANTHER" id="PTHR43280">
    <property type="entry name" value="ARAC-FAMILY TRANSCRIPTIONAL REGULATOR"/>
    <property type="match status" value="1"/>
</dbReference>
<dbReference type="PROSITE" id="PS00041">
    <property type="entry name" value="HTH_ARAC_FAMILY_1"/>
    <property type="match status" value="1"/>
</dbReference>
<dbReference type="AlphaFoldDB" id="A0A1G6XYK9"/>